<name>A0A5C5XZS6_9PLAN</name>
<dbReference type="AlphaFoldDB" id="A0A5C5XZS6"/>
<proteinExistence type="predicted"/>
<protein>
    <recommendedName>
        <fullName evidence="4">Secreted protein</fullName>
    </recommendedName>
</protein>
<evidence type="ECO:0000256" key="1">
    <source>
        <dbReference type="SAM" id="SignalP"/>
    </source>
</evidence>
<feature type="signal peptide" evidence="1">
    <location>
        <begin position="1"/>
        <end position="29"/>
    </location>
</feature>
<accession>A0A5C5XZS6</accession>
<dbReference type="Proteomes" id="UP000317238">
    <property type="component" value="Unassembled WGS sequence"/>
</dbReference>
<evidence type="ECO:0008006" key="4">
    <source>
        <dbReference type="Google" id="ProtNLM"/>
    </source>
</evidence>
<organism evidence="2 3">
    <name type="scientific">Crateriforma conspicua</name>
    <dbReference type="NCBI Taxonomy" id="2527996"/>
    <lineage>
        <taxon>Bacteria</taxon>
        <taxon>Pseudomonadati</taxon>
        <taxon>Planctomycetota</taxon>
        <taxon>Planctomycetia</taxon>
        <taxon>Planctomycetales</taxon>
        <taxon>Planctomycetaceae</taxon>
        <taxon>Crateriforma</taxon>
    </lineage>
</organism>
<reference evidence="2 3" key="1">
    <citation type="submission" date="2019-02" db="EMBL/GenBank/DDBJ databases">
        <title>Deep-cultivation of Planctomycetes and their phenomic and genomic characterization uncovers novel biology.</title>
        <authorList>
            <person name="Wiegand S."/>
            <person name="Jogler M."/>
            <person name="Boedeker C."/>
            <person name="Pinto D."/>
            <person name="Vollmers J."/>
            <person name="Rivas-Marin E."/>
            <person name="Kohn T."/>
            <person name="Peeters S.H."/>
            <person name="Heuer A."/>
            <person name="Rast P."/>
            <person name="Oberbeckmann S."/>
            <person name="Bunk B."/>
            <person name="Jeske O."/>
            <person name="Meyerdierks A."/>
            <person name="Storesund J.E."/>
            <person name="Kallscheuer N."/>
            <person name="Luecker S."/>
            <person name="Lage O.M."/>
            <person name="Pohl T."/>
            <person name="Merkel B.J."/>
            <person name="Hornburger P."/>
            <person name="Mueller R.-W."/>
            <person name="Bruemmer F."/>
            <person name="Labrenz M."/>
            <person name="Spormann A.M."/>
            <person name="Op Den Camp H."/>
            <person name="Overmann J."/>
            <person name="Amann R."/>
            <person name="Jetten M.S.M."/>
            <person name="Mascher T."/>
            <person name="Medema M.H."/>
            <person name="Devos D.P."/>
            <person name="Kaster A.-K."/>
            <person name="Ovreas L."/>
            <person name="Rohde M."/>
            <person name="Galperin M.Y."/>
            <person name="Jogler C."/>
        </authorList>
    </citation>
    <scope>NUCLEOTIDE SEQUENCE [LARGE SCALE GENOMIC DNA]</scope>
    <source>
        <strain evidence="2 3">Pan14r</strain>
    </source>
</reference>
<evidence type="ECO:0000313" key="3">
    <source>
        <dbReference type="Proteomes" id="UP000317238"/>
    </source>
</evidence>
<dbReference type="EMBL" id="SJPL01000001">
    <property type="protein sequence ID" value="TWT67803.1"/>
    <property type="molecule type" value="Genomic_DNA"/>
</dbReference>
<comment type="caution">
    <text evidence="2">The sequence shown here is derived from an EMBL/GenBank/DDBJ whole genome shotgun (WGS) entry which is preliminary data.</text>
</comment>
<gene>
    <name evidence="2" type="ORF">Pan14r_00400</name>
</gene>
<keyword evidence="3" id="KW-1185">Reference proteome</keyword>
<sequence length="527" mass="56150" precursor="true">MTKVMPRLSRKCHARRRLAWLMTAAFTLAPSLGTPVAAHDGPADRSSDVAKNPAALAAKSDLRPLPFSGKGGVMMFVLDESFEQTSCKPEQSRLEANPTALSIQDSLAFAASTLSARFGAGLQQIIEPLSLTAADSRDIVQDVRAFIAKHAPPVTDSSIVAQDVAPEPADPFTPSDAETKLRSQLDALAKYEPLDVGQPDDSPESAPEQSVAAAPIDDAPFAGTGPFIVTLEQAPETESVAAAPIDSPKDASPASDLPSEFNGPVPFVDGIDGLAIFEPAIAGPERTIADLIAQQWHRPAPVKEAIAEEVTAAQPAAAPATESYMPYDVAAKDLPIWGYQPLVTRPFCIRHRAVFDDFVTAPEPEAADAFVAAMPSPDTDVIGSGLAEPAPVSPAQPTVTVQQWITPIQGLADGLATVTGDAWNDYQDQQRSVASDVVLLSQYARQNWNLREISRGLVSASQMRADANVQLADALSDLPLQRPAVAPEFDPQQWKAVAELAIDWLNQLDQWGQRIATVPDTDGTLNR</sequence>
<feature type="chain" id="PRO_5022667082" description="Secreted protein" evidence="1">
    <location>
        <begin position="30"/>
        <end position="527"/>
    </location>
</feature>
<keyword evidence="1" id="KW-0732">Signal</keyword>
<evidence type="ECO:0000313" key="2">
    <source>
        <dbReference type="EMBL" id="TWT67803.1"/>
    </source>
</evidence>